<evidence type="ECO:0000313" key="3">
    <source>
        <dbReference type="Proteomes" id="UP000516305"/>
    </source>
</evidence>
<accession>A0A7H0VI85</accession>
<keyword evidence="1" id="KW-1133">Transmembrane helix</keyword>
<keyword evidence="1" id="KW-0472">Membrane</keyword>
<protein>
    <submittedName>
        <fullName evidence="2">Gliding motility-associated C-terminal domain-containing protein</fullName>
    </submittedName>
</protein>
<keyword evidence="3" id="KW-1185">Reference proteome</keyword>
<dbReference type="EMBL" id="CP060139">
    <property type="protein sequence ID" value="QNR25433.1"/>
    <property type="molecule type" value="Genomic_DNA"/>
</dbReference>
<dbReference type="Proteomes" id="UP000516305">
    <property type="component" value="Chromosome"/>
</dbReference>
<proteinExistence type="predicted"/>
<evidence type="ECO:0000256" key="1">
    <source>
        <dbReference type="SAM" id="Phobius"/>
    </source>
</evidence>
<sequence length="186" mass="20837">MLAMAGLCVISLLWISINQSSAPSLNKSQTELSTLGRLSGKNYIWEISMRKYLYIAVLFLGFGLGSAWAQSPHGTGSSASNSALCPLYIPNAFTPNGDNINDRFELRISENCELVKFSLQVFDRWGRMVYQSNTIDAEKAWDGRFENEDLQQGVYLFKLSAEMVNYNNSKADPVKYNKQGSVVLIR</sequence>
<dbReference type="Pfam" id="PF13585">
    <property type="entry name" value="CHU_C"/>
    <property type="match status" value="1"/>
</dbReference>
<reference evidence="2 3" key="1">
    <citation type="submission" date="2020-08" db="EMBL/GenBank/DDBJ databases">
        <title>Croceimicrobium hydrocarbonivorans gen. nov., sp. nov., a novel marine bacterium isolated from a bacterial consortium that degrades polyethylene terephthalate.</title>
        <authorList>
            <person name="Liu R."/>
        </authorList>
    </citation>
    <scope>NUCLEOTIDE SEQUENCE [LARGE SCALE GENOMIC DNA]</scope>
    <source>
        <strain evidence="2 3">A20-9</strain>
    </source>
</reference>
<dbReference type="KEGG" id="chyd:H4K34_06225"/>
<feature type="transmembrane region" description="Helical" evidence="1">
    <location>
        <begin position="52"/>
        <end position="69"/>
    </location>
</feature>
<gene>
    <name evidence="2" type="ORF">H4K34_06225</name>
</gene>
<name>A0A7H0VI85_9FLAO</name>
<keyword evidence="1" id="KW-0812">Transmembrane</keyword>
<organism evidence="2 3">
    <name type="scientific">Croceimicrobium hydrocarbonivorans</name>
    <dbReference type="NCBI Taxonomy" id="2761580"/>
    <lineage>
        <taxon>Bacteria</taxon>
        <taxon>Pseudomonadati</taxon>
        <taxon>Bacteroidota</taxon>
        <taxon>Flavobacteriia</taxon>
        <taxon>Flavobacteriales</taxon>
        <taxon>Owenweeksiaceae</taxon>
        <taxon>Croceimicrobium</taxon>
    </lineage>
</organism>
<evidence type="ECO:0000313" key="2">
    <source>
        <dbReference type="EMBL" id="QNR25433.1"/>
    </source>
</evidence>
<dbReference type="NCBIfam" id="TIGR04131">
    <property type="entry name" value="Bac_Flav_CTERM"/>
    <property type="match status" value="1"/>
</dbReference>
<dbReference type="InterPro" id="IPR026341">
    <property type="entry name" value="T9SS_type_B"/>
</dbReference>
<dbReference type="AlphaFoldDB" id="A0A7H0VI85"/>